<keyword evidence="2" id="KW-1185">Reference proteome</keyword>
<sequence>MLNCCVRLDTVRTEGITFGKVALFKQHDKAVSCEYINMYREQAEIGHSRSIHPLLHACLTHCSGADVRPFQAGQATLGDLCRHLVRYASSEDCHLVVYKLLGQFSISVADGSKFCTLL</sequence>
<reference evidence="1 2" key="1">
    <citation type="submission" date="2019-11" db="EMBL/GenBank/DDBJ databases">
        <title>Whole genome sequence of Oryza granulata.</title>
        <authorList>
            <person name="Li W."/>
        </authorList>
    </citation>
    <scope>NUCLEOTIDE SEQUENCE [LARGE SCALE GENOMIC DNA]</scope>
    <source>
        <strain evidence="2">cv. Menghai</strain>
        <tissue evidence="1">Leaf</tissue>
    </source>
</reference>
<evidence type="ECO:0000313" key="2">
    <source>
        <dbReference type="Proteomes" id="UP000479710"/>
    </source>
</evidence>
<dbReference type="OrthoDB" id="448954at2759"/>
<evidence type="ECO:0000313" key="1">
    <source>
        <dbReference type="EMBL" id="KAF0922723.1"/>
    </source>
</evidence>
<dbReference type="EMBL" id="SPHZ02000003">
    <property type="protein sequence ID" value="KAF0922723.1"/>
    <property type="molecule type" value="Genomic_DNA"/>
</dbReference>
<gene>
    <name evidence="1" type="ORF">E2562_001115</name>
</gene>
<dbReference type="AlphaFoldDB" id="A0A6G1EFK3"/>
<proteinExistence type="predicted"/>
<dbReference type="Proteomes" id="UP000479710">
    <property type="component" value="Unassembled WGS sequence"/>
</dbReference>
<organism evidence="1 2">
    <name type="scientific">Oryza meyeriana var. granulata</name>
    <dbReference type="NCBI Taxonomy" id="110450"/>
    <lineage>
        <taxon>Eukaryota</taxon>
        <taxon>Viridiplantae</taxon>
        <taxon>Streptophyta</taxon>
        <taxon>Embryophyta</taxon>
        <taxon>Tracheophyta</taxon>
        <taxon>Spermatophyta</taxon>
        <taxon>Magnoliopsida</taxon>
        <taxon>Liliopsida</taxon>
        <taxon>Poales</taxon>
        <taxon>Poaceae</taxon>
        <taxon>BOP clade</taxon>
        <taxon>Oryzoideae</taxon>
        <taxon>Oryzeae</taxon>
        <taxon>Oryzinae</taxon>
        <taxon>Oryza</taxon>
        <taxon>Oryza meyeriana</taxon>
    </lineage>
</organism>
<comment type="caution">
    <text evidence="1">The sequence shown here is derived from an EMBL/GenBank/DDBJ whole genome shotgun (WGS) entry which is preliminary data.</text>
</comment>
<protein>
    <submittedName>
        <fullName evidence="1">Uncharacterized protein</fullName>
    </submittedName>
</protein>
<name>A0A6G1EFK3_9ORYZ</name>
<accession>A0A6G1EFK3</accession>